<dbReference type="Proteomes" id="UP000305067">
    <property type="component" value="Unassembled WGS sequence"/>
</dbReference>
<evidence type="ECO:0000313" key="7">
    <source>
        <dbReference type="EMBL" id="TFL07137.1"/>
    </source>
</evidence>
<evidence type="ECO:0000256" key="5">
    <source>
        <dbReference type="ARBA" id="ARBA00023136"/>
    </source>
</evidence>
<dbReference type="InterPro" id="IPR051292">
    <property type="entry name" value="Xyl/GlcA_transferase"/>
</dbReference>
<reference evidence="7 8" key="1">
    <citation type="journal article" date="2019" name="Nat. Ecol. Evol.">
        <title>Megaphylogeny resolves global patterns of mushroom evolution.</title>
        <authorList>
            <person name="Varga T."/>
            <person name="Krizsan K."/>
            <person name="Foldi C."/>
            <person name="Dima B."/>
            <person name="Sanchez-Garcia M."/>
            <person name="Sanchez-Ramirez S."/>
            <person name="Szollosi G.J."/>
            <person name="Szarkandi J.G."/>
            <person name="Papp V."/>
            <person name="Albert L."/>
            <person name="Andreopoulos W."/>
            <person name="Angelini C."/>
            <person name="Antonin V."/>
            <person name="Barry K.W."/>
            <person name="Bougher N.L."/>
            <person name="Buchanan P."/>
            <person name="Buyck B."/>
            <person name="Bense V."/>
            <person name="Catcheside P."/>
            <person name="Chovatia M."/>
            <person name="Cooper J."/>
            <person name="Damon W."/>
            <person name="Desjardin D."/>
            <person name="Finy P."/>
            <person name="Geml J."/>
            <person name="Haridas S."/>
            <person name="Hughes K."/>
            <person name="Justo A."/>
            <person name="Karasinski D."/>
            <person name="Kautmanova I."/>
            <person name="Kiss B."/>
            <person name="Kocsube S."/>
            <person name="Kotiranta H."/>
            <person name="LaButti K.M."/>
            <person name="Lechner B.E."/>
            <person name="Liimatainen K."/>
            <person name="Lipzen A."/>
            <person name="Lukacs Z."/>
            <person name="Mihaltcheva S."/>
            <person name="Morgado L.N."/>
            <person name="Niskanen T."/>
            <person name="Noordeloos M.E."/>
            <person name="Ohm R.A."/>
            <person name="Ortiz-Santana B."/>
            <person name="Ovrebo C."/>
            <person name="Racz N."/>
            <person name="Riley R."/>
            <person name="Savchenko A."/>
            <person name="Shiryaev A."/>
            <person name="Soop K."/>
            <person name="Spirin V."/>
            <person name="Szebenyi C."/>
            <person name="Tomsovsky M."/>
            <person name="Tulloss R.E."/>
            <person name="Uehling J."/>
            <person name="Grigoriev I.V."/>
            <person name="Vagvolgyi C."/>
            <person name="Papp T."/>
            <person name="Martin F.M."/>
            <person name="Miettinen O."/>
            <person name="Hibbett D.S."/>
            <person name="Nagy L.G."/>
        </authorList>
    </citation>
    <scope>NUCLEOTIDE SEQUENCE [LARGE SCALE GENOMIC DNA]</scope>
    <source>
        <strain evidence="7 8">CBS 309.79</strain>
    </source>
</reference>
<protein>
    <submittedName>
        <fullName evidence="7">Glycosyltransferase family 49 protein</fullName>
    </submittedName>
</protein>
<dbReference type="Pfam" id="PF13896">
    <property type="entry name" value="Glyco_transf_49"/>
    <property type="match status" value="2"/>
</dbReference>
<keyword evidence="3" id="KW-0735">Signal-anchor</keyword>
<keyword evidence="2" id="KW-0812">Transmembrane</keyword>
<evidence type="ECO:0000256" key="3">
    <source>
        <dbReference type="ARBA" id="ARBA00022968"/>
    </source>
</evidence>
<dbReference type="InterPro" id="IPR029044">
    <property type="entry name" value="Nucleotide-diphossugar_trans"/>
</dbReference>
<dbReference type="GO" id="GO:0042285">
    <property type="term" value="F:xylosyltransferase activity"/>
    <property type="evidence" value="ECO:0007669"/>
    <property type="project" value="TreeGrafter"/>
</dbReference>
<dbReference type="AlphaFoldDB" id="A0A5C3R0M4"/>
<dbReference type="SUPFAM" id="SSF53448">
    <property type="entry name" value="Nucleotide-diphospho-sugar transferases"/>
    <property type="match status" value="1"/>
</dbReference>
<dbReference type="PANTHER" id="PTHR12270">
    <property type="entry name" value="GLYCOSYLTRANSFERASE-RELATED"/>
    <property type="match status" value="1"/>
</dbReference>
<dbReference type="STRING" id="1884261.A0A5C3R0M4"/>
<sequence length="351" mass="40852">MPEALLLSKAFSQSLQPSKIYPYFYRATTSFDQDDITVITLITRNRLKVFRELVLNYDGPISVTVHINDEPQEVQDFLQDLHQLQLSTPRMYQLVDVHVVLDSFDRQFNTWRNIARFFARTDYVMMLDVDFFVCTDFRSAIRASAPVMKMLAEGRSAFVIPAFEYTAAQDQSPPLDTFPRDKQSLVKAVNEEQIGMFHASWPVGHNSTDYSRYYNASEGEVYKVTQYQASYEPYVVFKKTDPPWCDERFVGYGGNKAACLFEMYLSGVSYYVLSDHFLIHQGHPYEETARKNERKMNRKLYQDFKLETCLRYIKAYHESGILNSTVGFNLQQECKKIGGLSKTMYQMIKDD</sequence>
<proteinExistence type="predicted"/>
<keyword evidence="7" id="KW-0808">Transferase</keyword>
<organism evidence="7 8">
    <name type="scientific">Pterulicium gracile</name>
    <dbReference type="NCBI Taxonomy" id="1884261"/>
    <lineage>
        <taxon>Eukaryota</taxon>
        <taxon>Fungi</taxon>
        <taxon>Dikarya</taxon>
        <taxon>Basidiomycota</taxon>
        <taxon>Agaricomycotina</taxon>
        <taxon>Agaricomycetes</taxon>
        <taxon>Agaricomycetidae</taxon>
        <taxon>Agaricales</taxon>
        <taxon>Pleurotineae</taxon>
        <taxon>Pterulaceae</taxon>
        <taxon>Pterulicium</taxon>
    </lineage>
</organism>
<keyword evidence="8" id="KW-1185">Reference proteome</keyword>
<evidence type="ECO:0000256" key="1">
    <source>
        <dbReference type="ARBA" id="ARBA00004606"/>
    </source>
</evidence>
<keyword evidence="5" id="KW-0472">Membrane</keyword>
<comment type="subcellular location">
    <subcellularLocation>
        <location evidence="1">Membrane</location>
        <topology evidence="1">Single-pass type II membrane protein</topology>
    </subcellularLocation>
</comment>
<accession>A0A5C3R0M4</accession>
<gene>
    <name evidence="7" type="ORF">BDV98DRAFT_538590</name>
</gene>
<keyword evidence="6" id="KW-0325">Glycoprotein</keyword>
<dbReference type="OrthoDB" id="411524at2759"/>
<dbReference type="EMBL" id="ML178814">
    <property type="protein sequence ID" value="TFL07137.1"/>
    <property type="molecule type" value="Genomic_DNA"/>
</dbReference>
<dbReference type="GO" id="GO:0016020">
    <property type="term" value="C:membrane"/>
    <property type="evidence" value="ECO:0007669"/>
    <property type="project" value="UniProtKB-SubCell"/>
</dbReference>
<evidence type="ECO:0000256" key="6">
    <source>
        <dbReference type="ARBA" id="ARBA00023180"/>
    </source>
</evidence>
<dbReference type="PANTHER" id="PTHR12270:SF25">
    <property type="entry name" value="GLYCOSYLTRANSFERASE-LIKE PROTEIN LARGE"/>
    <property type="match status" value="1"/>
</dbReference>
<keyword evidence="4" id="KW-1133">Transmembrane helix</keyword>
<dbReference type="GO" id="GO:0035269">
    <property type="term" value="P:protein O-linked glycosylation via mannose"/>
    <property type="evidence" value="ECO:0007669"/>
    <property type="project" value="TreeGrafter"/>
</dbReference>
<evidence type="ECO:0000256" key="2">
    <source>
        <dbReference type="ARBA" id="ARBA00022692"/>
    </source>
</evidence>
<evidence type="ECO:0000313" key="8">
    <source>
        <dbReference type="Proteomes" id="UP000305067"/>
    </source>
</evidence>
<dbReference type="GO" id="GO:0015020">
    <property type="term" value="F:glucuronosyltransferase activity"/>
    <property type="evidence" value="ECO:0007669"/>
    <property type="project" value="TreeGrafter"/>
</dbReference>
<evidence type="ECO:0000256" key="4">
    <source>
        <dbReference type="ARBA" id="ARBA00022989"/>
    </source>
</evidence>
<name>A0A5C3R0M4_9AGAR</name>